<dbReference type="InterPro" id="IPR016181">
    <property type="entry name" value="Acyl_CoA_acyltransferase"/>
</dbReference>
<dbReference type="SUPFAM" id="SSF55729">
    <property type="entry name" value="Acyl-CoA N-acyltransferases (Nat)"/>
    <property type="match status" value="1"/>
</dbReference>
<dbReference type="AlphaFoldDB" id="A0A073JTQ5"/>
<organism evidence="2 3">
    <name type="scientific">Bacillus manliponensis</name>
    <dbReference type="NCBI Taxonomy" id="574376"/>
    <lineage>
        <taxon>Bacteria</taxon>
        <taxon>Bacillati</taxon>
        <taxon>Bacillota</taxon>
        <taxon>Bacilli</taxon>
        <taxon>Bacillales</taxon>
        <taxon>Bacillaceae</taxon>
        <taxon>Bacillus</taxon>
        <taxon>Bacillus cereus group</taxon>
    </lineage>
</organism>
<dbReference type="PANTHER" id="PTHR43617">
    <property type="entry name" value="L-AMINO ACID N-ACETYLTRANSFERASE"/>
    <property type="match status" value="1"/>
</dbReference>
<proteinExistence type="predicted"/>
<protein>
    <recommendedName>
        <fullName evidence="1">N-acetyltransferase domain-containing protein</fullName>
    </recommendedName>
</protein>
<dbReference type="InterPro" id="IPR000182">
    <property type="entry name" value="GNAT_dom"/>
</dbReference>
<dbReference type="InterPro" id="IPR050276">
    <property type="entry name" value="MshD_Acetyltransferase"/>
</dbReference>
<dbReference type="GO" id="GO:0016747">
    <property type="term" value="F:acyltransferase activity, transferring groups other than amino-acyl groups"/>
    <property type="evidence" value="ECO:0007669"/>
    <property type="project" value="InterPro"/>
</dbReference>
<dbReference type="EMBL" id="JOTN01000024">
    <property type="protein sequence ID" value="KEK17622.1"/>
    <property type="molecule type" value="Genomic_DNA"/>
</dbReference>
<dbReference type="eggNOG" id="COG0456">
    <property type="taxonomic scope" value="Bacteria"/>
</dbReference>
<gene>
    <name evidence="2" type="ORF">BAMA_11675</name>
</gene>
<comment type="caution">
    <text evidence="2">The sequence shown here is derived from an EMBL/GenBank/DDBJ whole genome shotgun (WGS) entry which is preliminary data.</text>
</comment>
<sequence length="289" mass="33420">MEMIDVKQLAIFIATLNKEEAHNVGYCGDEANEIENTLYHEFSDYPIERSFTVLYEGEVIVGALGFDVDEEDKSAEVWGPFIQGENWLDTAKELWETGLAKLESTVHSFYGFYNVKHTYAESFMTYVQGVKKGAHSILKMEAKQFREHKPESIEKMSPYYHEQFMQLHDKAFPGTYYNGKAILERSDDEHQLFCYVKDNSLLGYIYIEGKRKFREGNVEYIAVAPHARQKGIGKDLLNYGLYELFHHIGAEEILLCVGCENNEAIQLYKKVGFSVESELNYYITNIKKE</sequence>
<name>A0A073JTQ5_9BACI</name>
<dbReference type="CDD" id="cd04301">
    <property type="entry name" value="NAT_SF"/>
    <property type="match status" value="1"/>
</dbReference>
<dbReference type="STRING" id="574376.BAMA_11675"/>
<dbReference type="Gene3D" id="3.40.630.30">
    <property type="match status" value="1"/>
</dbReference>
<accession>A0A073JTQ5</accession>
<evidence type="ECO:0000313" key="2">
    <source>
        <dbReference type="EMBL" id="KEK17622.1"/>
    </source>
</evidence>
<feature type="domain" description="N-acetyltransferase" evidence="1">
    <location>
        <begin position="151"/>
        <end position="289"/>
    </location>
</feature>
<reference evidence="2 3" key="1">
    <citation type="submission" date="2014-06" db="EMBL/GenBank/DDBJ databases">
        <title>Draft genome sequence of Bacillus manliponensis JCM 15802 (MCCC 1A00708).</title>
        <authorList>
            <person name="Lai Q."/>
            <person name="Liu Y."/>
            <person name="Shao Z."/>
        </authorList>
    </citation>
    <scope>NUCLEOTIDE SEQUENCE [LARGE SCALE GENOMIC DNA]</scope>
    <source>
        <strain evidence="2 3">JCM 15802</strain>
    </source>
</reference>
<dbReference type="PROSITE" id="PS51186">
    <property type="entry name" value="GNAT"/>
    <property type="match status" value="1"/>
</dbReference>
<evidence type="ECO:0000259" key="1">
    <source>
        <dbReference type="PROSITE" id="PS51186"/>
    </source>
</evidence>
<dbReference type="Proteomes" id="UP000027822">
    <property type="component" value="Unassembled WGS sequence"/>
</dbReference>
<evidence type="ECO:0000313" key="3">
    <source>
        <dbReference type="Proteomes" id="UP000027822"/>
    </source>
</evidence>
<dbReference type="Pfam" id="PF00583">
    <property type="entry name" value="Acetyltransf_1"/>
    <property type="match status" value="1"/>
</dbReference>
<keyword evidence="3" id="KW-1185">Reference proteome</keyword>